<dbReference type="InterPro" id="IPR001138">
    <property type="entry name" value="Zn2Cys6_DnaBD"/>
</dbReference>
<dbReference type="PROSITE" id="PS00463">
    <property type="entry name" value="ZN2_CY6_FUNGAL_1"/>
    <property type="match status" value="1"/>
</dbReference>
<evidence type="ECO:0000313" key="4">
    <source>
        <dbReference type="EMBL" id="RSH93937.1"/>
    </source>
</evidence>
<feature type="compositionally biased region" description="Polar residues" evidence="2">
    <location>
        <begin position="11"/>
        <end position="26"/>
    </location>
</feature>
<dbReference type="PROSITE" id="PS50048">
    <property type="entry name" value="ZN2_CY6_FUNGAL_2"/>
    <property type="match status" value="1"/>
</dbReference>
<dbReference type="Proteomes" id="UP000279259">
    <property type="component" value="Unassembled WGS sequence"/>
</dbReference>
<dbReference type="AlphaFoldDB" id="A0A427YS87"/>
<evidence type="ECO:0000259" key="3">
    <source>
        <dbReference type="PROSITE" id="PS50048"/>
    </source>
</evidence>
<evidence type="ECO:0000313" key="5">
    <source>
        <dbReference type="Proteomes" id="UP000279259"/>
    </source>
</evidence>
<keyword evidence="1" id="KW-0539">Nucleus</keyword>
<dbReference type="OrthoDB" id="2534600at2759"/>
<proteinExistence type="predicted"/>
<dbReference type="SUPFAM" id="SSF57701">
    <property type="entry name" value="Zn2/Cys6 DNA-binding domain"/>
    <property type="match status" value="1"/>
</dbReference>
<reference evidence="4 5" key="1">
    <citation type="submission" date="2018-11" db="EMBL/GenBank/DDBJ databases">
        <title>Genome sequence of Saitozyma podzolica DSM 27192.</title>
        <authorList>
            <person name="Aliyu H."/>
            <person name="Gorte O."/>
            <person name="Ochsenreither K."/>
        </authorList>
    </citation>
    <scope>NUCLEOTIDE SEQUENCE [LARGE SCALE GENOMIC DNA]</scope>
    <source>
        <strain evidence="4 5">DSM 27192</strain>
    </source>
</reference>
<comment type="caution">
    <text evidence="4">The sequence shown here is derived from an EMBL/GenBank/DDBJ whole genome shotgun (WGS) entry which is preliminary data.</text>
</comment>
<feature type="region of interest" description="Disordered" evidence="2">
    <location>
        <begin position="99"/>
        <end position="169"/>
    </location>
</feature>
<accession>A0A427YS87</accession>
<dbReference type="Gene3D" id="4.10.240.10">
    <property type="entry name" value="Zn(2)-C6 fungal-type DNA-binding domain"/>
    <property type="match status" value="1"/>
</dbReference>
<sequence>MAQDPGRGPVSGQTDLSVNMSASASGSLGAEQSEPMDASVSMPGPSALINGGVTRKQNVACDACRAKKIKCLRTSLAEKCEQCAAKGSECTSLYIEQLQSKQKKGRKRSDGEHGAKRRRSDEEMAPAGQGSEGNDSPGIRRPSLVSTYHVGESSRRASASSHRSRIPSERQQDLLRYLFAPEPVHHDDWGYTDSSSVDFCKRGEADLWEENGGQTWEEEPSEAHMSLKDEQLKELADDLIETFFSIVHIRHPCLDPISFRERLHAPDTHPLGNLSHAFLAVTICLGARFSDNMVIAADREEMTERDNDPQGRSRSRIVQMLVIRSREVVEVCKILRKRSLENAQVLTLMESNLAQASFLGDKYQPYHIFAASETERMAAISLWWIVCLSDGFRSAFYGLKPCLSDDDYDIGPPIPQPNGGDPDDAPQSAVLFTAANAGAYIARKLCTEIYIPRIRTQGIPLATLREFVHSSSVWRDKYLFKLGVPAKWPQSWDFLGAITACSTDVYFHAMWLCVMRAIKDFGVAEIKAAEKGEPNMAAVEVDAIVKRIRAESEHGSLRIAALAAVLLENGYLRLDPLVLNHPIWLAGCYLAESGRDECRICIAALRQYSVSFGHLWDLADEIESIYLSAISSRVSLSAQGSSPGTSISPWLGPGAGGPGSRPSSTLSTPMFGQPGLSPGLGGGMDFSATATVATSTGLSSTLAMAAEAIHSPESAWNVQGAAAVLASNGYTALPMHAVMGDGEGGDQGRDVSSALYEWLGQM</sequence>
<evidence type="ECO:0000256" key="2">
    <source>
        <dbReference type="SAM" id="MobiDB-lite"/>
    </source>
</evidence>
<protein>
    <recommendedName>
        <fullName evidence="3">Zn(2)-C6 fungal-type domain-containing protein</fullName>
    </recommendedName>
</protein>
<dbReference type="InterPro" id="IPR050987">
    <property type="entry name" value="AtrR-like"/>
</dbReference>
<dbReference type="PANTHER" id="PTHR46910:SF38">
    <property type="entry name" value="ZN(2)-C6 FUNGAL-TYPE DOMAIN-CONTAINING PROTEIN"/>
    <property type="match status" value="1"/>
</dbReference>
<gene>
    <name evidence="4" type="ORF">EHS25_006589</name>
</gene>
<dbReference type="CDD" id="cd00067">
    <property type="entry name" value="GAL4"/>
    <property type="match status" value="1"/>
</dbReference>
<dbReference type="CDD" id="cd12148">
    <property type="entry name" value="fungal_TF_MHR"/>
    <property type="match status" value="1"/>
</dbReference>
<dbReference type="InterPro" id="IPR036864">
    <property type="entry name" value="Zn2-C6_fun-type_DNA-bd_sf"/>
</dbReference>
<dbReference type="EMBL" id="RSCD01000003">
    <property type="protein sequence ID" value="RSH93937.1"/>
    <property type="molecule type" value="Genomic_DNA"/>
</dbReference>
<feature type="region of interest" description="Disordered" evidence="2">
    <location>
        <begin position="644"/>
        <end position="672"/>
    </location>
</feature>
<dbReference type="PANTHER" id="PTHR46910">
    <property type="entry name" value="TRANSCRIPTION FACTOR PDR1"/>
    <property type="match status" value="1"/>
</dbReference>
<feature type="domain" description="Zn(2)-C6 fungal-type" evidence="3">
    <location>
        <begin position="60"/>
        <end position="92"/>
    </location>
</feature>
<dbReference type="SMART" id="SM00066">
    <property type="entry name" value="GAL4"/>
    <property type="match status" value="1"/>
</dbReference>
<feature type="region of interest" description="Disordered" evidence="2">
    <location>
        <begin position="1"/>
        <end position="51"/>
    </location>
</feature>
<dbReference type="GO" id="GO:0008270">
    <property type="term" value="F:zinc ion binding"/>
    <property type="evidence" value="ECO:0007669"/>
    <property type="project" value="InterPro"/>
</dbReference>
<name>A0A427YS87_9TREE</name>
<dbReference type="GO" id="GO:0000981">
    <property type="term" value="F:DNA-binding transcription factor activity, RNA polymerase II-specific"/>
    <property type="evidence" value="ECO:0007669"/>
    <property type="project" value="InterPro"/>
</dbReference>
<feature type="compositionally biased region" description="Basic and acidic residues" evidence="2">
    <location>
        <begin position="108"/>
        <end position="122"/>
    </location>
</feature>
<dbReference type="Pfam" id="PF00172">
    <property type="entry name" value="Zn_clus"/>
    <property type="match status" value="1"/>
</dbReference>
<keyword evidence="5" id="KW-1185">Reference proteome</keyword>
<evidence type="ECO:0000256" key="1">
    <source>
        <dbReference type="ARBA" id="ARBA00023242"/>
    </source>
</evidence>
<organism evidence="4 5">
    <name type="scientific">Saitozyma podzolica</name>
    <dbReference type="NCBI Taxonomy" id="1890683"/>
    <lineage>
        <taxon>Eukaryota</taxon>
        <taxon>Fungi</taxon>
        <taxon>Dikarya</taxon>
        <taxon>Basidiomycota</taxon>
        <taxon>Agaricomycotina</taxon>
        <taxon>Tremellomycetes</taxon>
        <taxon>Tremellales</taxon>
        <taxon>Trimorphomycetaceae</taxon>
        <taxon>Saitozyma</taxon>
    </lineage>
</organism>